<dbReference type="MGI" id="MGI:104799">
    <property type="gene designation" value="Pea15a"/>
</dbReference>
<reference evidence="1" key="1">
    <citation type="journal article" date="1994" name="Proc. Natl. Acad. Sci. U.S.A.">
        <title>Identification of a mammary transforming gene (MAT1) associated with mouse mammary carcinogenesis.</title>
        <authorList>
            <person name="Bera T.K."/>
            <person name="Guzman R.C."/>
            <person name="Miyamoto S."/>
            <person name="Panda D.K."/>
            <person name="Sasaki M."/>
            <person name="Hanyu K."/>
            <person name="Enami J."/>
            <person name="Nandi S."/>
        </authorList>
    </citation>
    <scope>NUCLEOTIDE SEQUENCE</scope>
    <source>
        <strain evidence="1">BALB/c</strain>
        <tissue evidence="1">Mammary tumor</tissue>
    </source>
</reference>
<protein>
    <submittedName>
        <fullName evidence="1">Mammary transforming protein</fullName>
    </submittedName>
</protein>
<sequence>MYIKPALPCLPFFVVFSINLLSRPEREWEGMPQKGSGRAKLLQSPNRKHISTNHNKCYIYM</sequence>
<dbReference type="OrthoDB" id="9931131at2759"/>
<evidence type="ECO:0000313" key="1">
    <source>
        <dbReference type="EMBL" id="AAC37665.1"/>
    </source>
</evidence>
<organism evidence="1">
    <name type="scientific">Mus musculus</name>
    <name type="common">Mouse</name>
    <dbReference type="NCBI Taxonomy" id="10090"/>
    <lineage>
        <taxon>Eukaryota</taxon>
        <taxon>Metazoa</taxon>
        <taxon>Chordata</taxon>
        <taxon>Craniata</taxon>
        <taxon>Vertebrata</taxon>
        <taxon>Euteleostomi</taxon>
        <taxon>Mammalia</taxon>
        <taxon>Eutheria</taxon>
        <taxon>Euarchontoglires</taxon>
        <taxon>Glires</taxon>
        <taxon>Rodentia</taxon>
        <taxon>Myomorpha</taxon>
        <taxon>Muroidea</taxon>
        <taxon>Muridae</taxon>
        <taxon>Murinae</taxon>
        <taxon>Mus</taxon>
        <taxon>Mus</taxon>
    </lineage>
</organism>
<proteinExistence type="evidence at transcript level"/>
<name>Q61910_MOUSE</name>
<dbReference type="EMBL" id="L31958">
    <property type="protein sequence ID" value="AAC37665.1"/>
    <property type="molecule type" value="mRNA"/>
</dbReference>
<dbReference type="PIR" id="I59337">
    <property type="entry name" value="I59337"/>
</dbReference>
<evidence type="ECO:0000313" key="2">
    <source>
        <dbReference type="MGI" id="MGI:104799"/>
    </source>
</evidence>
<dbReference type="AlphaFoldDB" id="Q61910"/>
<accession>Q61910</accession>
<dbReference type="AGR" id="MGI:104799"/>
<gene>
    <name evidence="2" type="primary">Pea15a</name>
    <name evidence="1" type="synonym">MAT1</name>
    <name evidence="2" type="synonym">Pea15</name>
</gene>